<reference evidence="2" key="1">
    <citation type="journal article" date="2019" name="Int. J. Syst. Evol. Microbiol.">
        <title>The Global Catalogue of Microorganisms (GCM) 10K type strain sequencing project: providing services to taxonomists for standard genome sequencing and annotation.</title>
        <authorList>
            <consortium name="The Broad Institute Genomics Platform"/>
            <consortium name="The Broad Institute Genome Sequencing Center for Infectious Disease"/>
            <person name="Wu L."/>
            <person name="Ma J."/>
        </authorList>
    </citation>
    <scope>NUCLEOTIDE SEQUENCE [LARGE SCALE GENOMIC DNA]</scope>
    <source>
        <strain evidence="2">JCM 17442</strain>
    </source>
</reference>
<dbReference type="Gene3D" id="3.40.50.1000">
    <property type="entry name" value="HAD superfamily/HAD-like"/>
    <property type="match status" value="2"/>
</dbReference>
<dbReference type="PANTHER" id="PTHR10000">
    <property type="entry name" value="PHOSPHOSERINE PHOSPHATASE"/>
    <property type="match status" value="1"/>
</dbReference>
<protein>
    <submittedName>
        <fullName evidence="1">Uncharacterized protein</fullName>
    </submittedName>
</protein>
<dbReference type="RefSeq" id="WP_344795774.1">
    <property type="nucleotide sequence ID" value="NZ_BAABAU010000001.1"/>
</dbReference>
<dbReference type="EMBL" id="BAABAU010000001">
    <property type="protein sequence ID" value="GAA4266504.1"/>
    <property type="molecule type" value="Genomic_DNA"/>
</dbReference>
<dbReference type="InterPro" id="IPR036412">
    <property type="entry name" value="HAD-like_sf"/>
</dbReference>
<dbReference type="SUPFAM" id="SSF56784">
    <property type="entry name" value="HAD-like"/>
    <property type="match status" value="1"/>
</dbReference>
<name>A0ABP8E3B4_9MICO</name>
<gene>
    <name evidence="1" type="ORF">GCM10022256_21160</name>
</gene>
<dbReference type="InterPro" id="IPR023214">
    <property type="entry name" value="HAD_sf"/>
</dbReference>
<comment type="caution">
    <text evidence="1">The sequence shown here is derived from an EMBL/GenBank/DDBJ whole genome shotgun (WGS) entry which is preliminary data.</text>
</comment>
<dbReference type="Pfam" id="PF08282">
    <property type="entry name" value="Hydrolase_3"/>
    <property type="match status" value="2"/>
</dbReference>
<proteinExistence type="predicted"/>
<evidence type="ECO:0000313" key="1">
    <source>
        <dbReference type="EMBL" id="GAA4266504.1"/>
    </source>
</evidence>
<dbReference type="Gene3D" id="3.30.1240.10">
    <property type="match status" value="2"/>
</dbReference>
<accession>A0ABP8E3B4</accession>
<sequence>MTTLYVCDLDGTLLGTDAQPSRFTIDTVNSLVDDGVPISIATARSLVSLRRVTGGLDLRGPAVVYGGAFVVDLASGETLVERVLDPALVDRVLGVCARLGISPLVYSVDAVSLDAVSVDPGSVDGVSVDRSRVALGGASTHADTVGWVAGSESPGIAWYLADRGDDPRFRPVSSAAALRRDGTFSIVAIAPEAELRPAVDTLVRLFGDAVSVTLQEETYLPGVFWLELAARGATKGTGIAELKRLTGADRVVCFGDNRNDLSMFEAADEAYAVDNASDEVKALATAVIGSNADDGVARWLAVNARVASAR</sequence>
<evidence type="ECO:0000313" key="2">
    <source>
        <dbReference type="Proteomes" id="UP001501594"/>
    </source>
</evidence>
<organism evidence="1 2">
    <name type="scientific">Frondihabitans peucedani</name>
    <dbReference type="NCBI Taxonomy" id="598626"/>
    <lineage>
        <taxon>Bacteria</taxon>
        <taxon>Bacillati</taxon>
        <taxon>Actinomycetota</taxon>
        <taxon>Actinomycetes</taxon>
        <taxon>Micrococcales</taxon>
        <taxon>Microbacteriaceae</taxon>
        <taxon>Frondihabitans</taxon>
    </lineage>
</organism>
<dbReference type="Proteomes" id="UP001501594">
    <property type="component" value="Unassembled WGS sequence"/>
</dbReference>
<dbReference type="PANTHER" id="PTHR10000:SF8">
    <property type="entry name" value="HAD SUPERFAMILY HYDROLASE-LIKE, TYPE 3"/>
    <property type="match status" value="1"/>
</dbReference>
<keyword evidence="2" id="KW-1185">Reference proteome</keyword>